<dbReference type="EMBL" id="JAHQIW010005186">
    <property type="protein sequence ID" value="KAJ1365142.1"/>
    <property type="molecule type" value="Genomic_DNA"/>
</dbReference>
<proteinExistence type="predicted"/>
<dbReference type="Proteomes" id="UP001196413">
    <property type="component" value="Unassembled WGS sequence"/>
</dbReference>
<evidence type="ECO:0000256" key="1">
    <source>
        <dbReference type="SAM" id="Phobius"/>
    </source>
</evidence>
<protein>
    <submittedName>
        <fullName evidence="2">Uncharacterized protein</fullName>
    </submittedName>
</protein>
<comment type="caution">
    <text evidence="2">The sequence shown here is derived from an EMBL/GenBank/DDBJ whole genome shotgun (WGS) entry which is preliminary data.</text>
</comment>
<keyword evidence="3" id="KW-1185">Reference proteome</keyword>
<keyword evidence="1" id="KW-1133">Transmembrane helix</keyword>
<keyword evidence="1" id="KW-0812">Transmembrane</keyword>
<evidence type="ECO:0000313" key="3">
    <source>
        <dbReference type="Proteomes" id="UP001196413"/>
    </source>
</evidence>
<evidence type="ECO:0000313" key="2">
    <source>
        <dbReference type="EMBL" id="KAJ1365142.1"/>
    </source>
</evidence>
<name>A0AAD5QX77_PARTN</name>
<organism evidence="2 3">
    <name type="scientific">Parelaphostrongylus tenuis</name>
    <name type="common">Meningeal worm</name>
    <dbReference type="NCBI Taxonomy" id="148309"/>
    <lineage>
        <taxon>Eukaryota</taxon>
        <taxon>Metazoa</taxon>
        <taxon>Ecdysozoa</taxon>
        <taxon>Nematoda</taxon>
        <taxon>Chromadorea</taxon>
        <taxon>Rhabditida</taxon>
        <taxon>Rhabditina</taxon>
        <taxon>Rhabditomorpha</taxon>
        <taxon>Strongyloidea</taxon>
        <taxon>Metastrongylidae</taxon>
        <taxon>Parelaphostrongylus</taxon>
    </lineage>
</organism>
<sequence length="216" mass="24356">MCIDLHWYSEISNGNSLTARNKDTSTGGETSLGVNQNVCCPLEKYTSNYIAITYGRLMTSNFTKSAKVLETSRLPAGSPMKHVRQNKRKNRSGGLSFARLDFLDDVKSHFALCLRLLIPIYFLHYLIGFVYGVVSTSTSEEKKESTAVIAVKPETPLVANHKLATSRKTNEYGYHMIEASITLSQDQWFSTTRIKSAKLPHLRVPGDEFKNKKWLE</sequence>
<accession>A0AAD5QX77</accession>
<dbReference type="AlphaFoldDB" id="A0AAD5QX77"/>
<gene>
    <name evidence="2" type="ORF">KIN20_025369</name>
</gene>
<keyword evidence="1" id="KW-0472">Membrane</keyword>
<reference evidence="2" key="1">
    <citation type="submission" date="2021-06" db="EMBL/GenBank/DDBJ databases">
        <title>Parelaphostrongylus tenuis whole genome reference sequence.</title>
        <authorList>
            <person name="Garwood T.J."/>
            <person name="Larsen P.A."/>
            <person name="Fountain-Jones N.M."/>
            <person name="Garbe J.R."/>
            <person name="Macchietto M.G."/>
            <person name="Kania S.A."/>
            <person name="Gerhold R.W."/>
            <person name="Richards J.E."/>
            <person name="Wolf T.M."/>
        </authorList>
    </citation>
    <scope>NUCLEOTIDE SEQUENCE</scope>
    <source>
        <strain evidence="2">MNPRO001-30</strain>
        <tissue evidence="2">Meninges</tissue>
    </source>
</reference>
<feature type="transmembrane region" description="Helical" evidence="1">
    <location>
        <begin position="112"/>
        <end position="134"/>
    </location>
</feature>